<dbReference type="InterPro" id="IPR015421">
    <property type="entry name" value="PyrdxlP-dep_Trfase_major"/>
</dbReference>
<keyword evidence="10" id="KW-1185">Reference proteome</keyword>
<dbReference type="EC" id="2.6.1.1" evidence="3"/>
<dbReference type="GO" id="GO:0004069">
    <property type="term" value="F:L-aspartate:2-oxoglutarate aminotransferase activity"/>
    <property type="evidence" value="ECO:0007669"/>
    <property type="project" value="UniProtKB-EC"/>
</dbReference>
<dbReference type="GO" id="GO:0030170">
    <property type="term" value="F:pyridoxal phosphate binding"/>
    <property type="evidence" value="ECO:0007669"/>
    <property type="project" value="InterPro"/>
</dbReference>
<feature type="domain" description="Aminotransferase class I/classII large" evidence="8">
    <location>
        <begin position="33"/>
        <end position="382"/>
    </location>
</feature>
<dbReference type="GO" id="GO:0006520">
    <property type="term" value="P:amino acid metabolic process"/>
    <property type="evidence" value="ECO:0007669"/>
    <property type="project" value="InterPro"/>
</dbReference>
<dbReference type="Pfam" id="PF00155">
    <property type="entry name" value="Aminotran_1_2"/>
    <property type="match status" value="1"/>
</dbReference>
<keyword evidence="5" id="KW-0808">Transferase</keyword>
<comment type="similarity">
    <text evidence="2">Belongs to the class-I pyridoxal-phosphate-dependent aminotransferase family.</text>
</comment>
<evidence type="ECO:0000256" key="5">
    <source>
        <dbReference type="ARBA" id="ARBA00022679"/>
    </source>
</evidence>
<dbReference type="InterPro" id="IPR015422">
    <property type="entry name" value="PyrdxlP-dep_Trfase_small"/>
</dbReference>
<evidence type="ECO:0000259" key="8">
    <source>
        <dbReference type="Pfam" id="PF00155"/>
    </source>
</evidence>
<sequence length="399" mass="42903">MRTTDVTKRLANLGGAKWGVHLKARELIKTGADIVEMTIGEPDVPVPDTLIEATVSSLRAARTGYSNGHGEPGLLTAIAERYTANRGRVFEPENVLCFPGTQTALFAVMAGVAQTGDEVLVGDPMYATYEGVIRASLADVVPVPLRPECGFRMQAQDIAPRITSRSRAILLTTPHNPTGAILTEADIAEIGQLAIKHDLWIISDEVYEELVYEGARFVSPLAMSNLADRVIAVSSISKSHAAPGFRSGWCVGPVSFCEALLPFSETMLFGNQPFIADMTELAIRSGSEVAPEMAERFASRATLLAERLRAETKLTVHRPEAGMFALINVSATGLNGEAYAWDLLQAGVAVMPGSAFGDGLNDWVRVALTISDAKFSTAVSRIVDHANLLTCERIRARHA</sequence>
<protein>
    <recommendedName>
        <fullName evidence="3">aspartate transaminase</fullName>
        <ecNumber evidence="3">2.6.1.1</ecNumber>
    </recommendedName>
</protein>
<name>A0A497Z5Y1_9RHOB</name>
<evidence type="ECO:0000256" key="4">
    <source>
        <dbReference type="ARBA" id="ARBA00022576"/>
    </source>
</evidence>
<dbReference type="Gene3D" id="3.90.1150.10">
    <property type="entry name" value="Aspartate Aminotransferase, domain 1"/>
    <property type="match status" value="1"/>
</dbReference>
<evidence type="ECO:0000256" key="2">
    <source>
        <dbReference type="ARBA" id="ARBA00007441"/>
    </source>
</evidence>
<dbReference type="PANTHER" id="PTHR46383:SF1">
    <property type="entry name" value="ASPARTATE AMINOTRANSFERASE"/>
    <property type="match status" value="1"/>
</dbReference>
<dbReference type="InterPro" id="IPR004839">
    <property type="entry name" value="Aminotransferase_I/II_large"/>
</dbReference>
<reference evidence="9 10" key="1">
    <citation type="submission" date="2018-10" db="EMBL/GenBank/DDBJ databases">
        <title>Genomic Encyclopedia of Archaeal and Bacterial Type Strains, Phase II (KMG-II): from individual species to whole genera.</title>
        <authorList>
            <person name="Goeker M."/>
        </authorList>
    </citation>
    <scope>NUCLEOTIDE SEQUENCE [LARGE SCALE GENOMIC DNA]</scope>
    <source>
        <strain evidence="9 10">DSM 29317</strain>
    </source>
</reference>
<organism evidence="9 10">
    <name type="scientific">Ruegeria conchae</name>
    <dbReference type="NCBI Taxonomy" id="981384"/>
    <lineage>
        <taxon>Bacteria</taxon>
        <taxon>Pseudomonadati</taxon>
        <taxon>Pseudomonadota</taxon>
        <taxon>Alphaproteobacteria</taxon>
        <taxon>Rhodobacterales</taxon>
        <taxon>Roseobacteraceae</taxon>
        <taxon>Ruegeria</taxon>
    </lineage>
</organism>
<evidence type="ECO:0000313" key="10">
    <source>
        <dbReference type="Proteomes" id="UP000271700"/>
    </source>
</evidence>
<dbReference type="Gene3D" id="3.40.640.10">
    <property type="entry name" value="Type I PLP-dependent aspartate aminotransferase-like (Major domain)"/>
    <property type="match status" value="1"/>
</dbReference>
<dbReference type="AlphaFoldDB" id="A0A497Z5Y1"/>
<comment type="catalytic activity">
    <reaction evidence="7">
        <text>L-aspartate + 2-oxoglutarate = oxaloacetate + L-glutamate</text>
        <dbReference type="Rhea" id="RHEA:21824"/>
        <dbReference type="ChEBI" id="CHEBI:16452"/>
        <dbReference type="ChEBI" id="CHEBI:16810"/>
        <dbReference type="ChEBI" id="CHEBI:29985"/>
        <dbReference type="ChEBI" id="CHEBI:29991"/>
        <dbReference type="EC" id="2.6.1.1"/>
    </reaction>
</comment>
<dbReference type="OrthoDB" id="9763453at2"/>
<dbReference type="EMBL" id="RCCT01000006">
    <property type="protein sequence ID" value="RLK00706.1"/>
    <property type="molecule type" value="Genomic_DNA"/>
</dbReference>
<evidence type="ECO:0000256" key="1">
    <source>
        <dbReference type="ARBA" id="ARBA00001933"/>
    </source>
</evidence>
<dbReference type="PANTHER" id="PTHR46383">
    <property type="entry name" value="ASPARTATE AMINOTRANSFERASE"/>
    <property type="match status" value="1"/>
</dbReference>
<proteinExistence type="inferred from homology"/>
<evidence type="ECO:0000313" key="9">
    <source>
        <dbReference type="EMBL" id="RLK00706.1"/>
    </source>
</evidence>
<dbReference type="InterPro" id="IPR050596">
    <property type="entry name" value="AspAT/PAT-like"/>
</dbReference>
<gene>
    <name evidence="9" type="ORF">CLV75_3701</name>
</gene>
<keyword evidence="4" id="KW-0032">Aminotransferase</keyword>
<evidence type="ECO:0000256" key="7">
    <source>
        <dbReference type="ARBA" id="ARBA00049185"/>
    </source>
</evidence>
<evidence type="ECO:0000256" key="6">
    <source>
        <dbReference type="ARBA" id="ARBA00022898"/>
    </source>
</evidence>
<evidence type="ECO:0000256" key="3">
    <source>
        <dbReference type="ARBA" id="ARBA00012753"/>
    </source>
</evidence>
<comment type="cofactor">
    <cofactor evidence="1">
        <name>pyridoxal 5'-phosphate</name>
        <dbReference type="ChEBI" id="CHEBI:597326"/>
    </cofactor>
</comment>
<dbReference type="SUPFAM" id="SSF53383">
    <property type="entry name" value="PLP-dependent transferases"/>
    <property type="match status" value="1"/>
</dbReference>
<dbReference type="CDD" id="cd00609">
    <property type="entry name" value="AAT_like"/>
    <property type="match status" value="1"/>
</dbReference>
<accession>A0A497Z5Y1</accession>
<keyword evidence="6" id="KW-0663">Pyridoxal phosphate</keyword>
<dbReference type="Proteomes" id="UP000271700">
    <property type="component" value="Unassembled WGS sequence"/>
</dbReference>
<comment type="caution">
    <text evidence="9">The sequence shown here is derived from an EMBL/GenBank/DDBJ whole genome shotgun (WGS) entry which is preliminary data.</text>
</comment>
<dbReference type="RefSeq" id="WP_010441114.1">
    <property type="nucleotide sequence ID" value="NZ_AEYW01000007.1"/>
</dbReference>
<keyword evidence="9" id="KW-0670">Pyruvate</keyword>
<dbReference type="InterPro" id="IPR015424">
    <property type="entry name" value="PyrdxlP-dep_Trfase"/>
</dbReference>
<dbReference type="STRING" id="981384.GCA_000192475_02652"/>